<proteinExistence type="predicted"/>
<dbReference type="EMBL" id="JACEOR010000229">
    <property type="protein sequence ID" value="MBA4504943.1"/>
    <property type="molecule type" value="Genomic_DNA"/>
</dbReference>
<protein>
    <submittedName>
        <fullName evidence="2">Uncharacterized protein</fullName>
    </submittedName>
</protein>
<dbReference type="RefSeq" id="WP_144318491.1">
    <property type="nucleotide sequence ID" value="NZ_CP038157.1"/>
</dbReference>
<reference evidence="2 3" key="1">
    <citation type="submission" date="2020-07" db="EMBL/GenBank/DDBJ databases">
        <authorList>
            <person name="Khare M."/>
        </authorList>
    </citation>
    <scope>NUCLEOTIDE SEQUENCE [LARGE SCALE GENOMIC DNA]</scope>
    <source>
        <strain evidence="2 3">P8776</strain>
    </source>
</reference>
<dbReference type="GeneID" id="74902879"/>
<evidence type="ECO:0000256" key="1">
    <source>
        <dbReference type="SAM" id="MobiDB-lite"/>
    </source>
</evidence>
<dbReference type="AlphaFoldDB" id="A0A838WVX0"/>
<feature type="region of interest" description="Disordered" evidence="1">
    <location>
        <begin position="225"/>
        <end position="244"/>
    </location>
</feature>
<name>A0A838WVX0_9CORY</name>
<evidence type="ECO:0000313" key="2">
    <source>
        <dbReference type="EMBL" id="MBA4504943.1"/>
    </source>
</evidence>
<organism evidence="2 3">
    <name type="scientific">Corynebacterium sanguinis</name>
    <dbReference type="NCBI Taxonomy" id="2594913"/>
    <lineage>
        <taxon>Bacteria</taxon>
        <taxon>Bacillati</taxon>
        <taxon>Actinomycetota</taxon>
        <taxon>Actinomycetes</taxon>
        <taxon>Mycobacteriales</taxon>
        <taxon>Corynebacteriaceae</taxon>
        <taxon>Corynebacterium</taxon>
    </lineage>
</organism>
<dbReference type="Proteomes" id="UP000580709">
    <property type="component" value="Unassembled WGS sequence"/>
</dbReference>
<comment type="caution">
    <text evidence="2">The sequence shown here is derived from an EMBL/GenBank/DDBJ whole genome shotgun (WGS) entry which is preliminary data.</text>
</comment>
<evidence type="ECO:0000313" key="3">
    <source>
        <dbReference type="Proteomes" id="UP000580709"/>
    </source>
</evidence>
<keyword evidence="3" id="KW-1185">Reference proteome</keyword>
<accession>A0A838WVX0</accession>
<gene>
    <name evidence="2" type="ORF">H0H28_06315</name>
</gene>
<sequence>MTPLLGSSYPVHGAAGVGGSRSWVYASNSGQGLWETVGQSVQPMSTSKLYAPEGTTVVPTGRQVTTRGLGGDQYEIQRKDSTDRSGLASLGVAPTQPPAAAATPAGTQFTGTVLALSTTEVMNGEPAPNVYYVLQLDAPTPIAAMQSGGGSVTRTTDQLFLGEHSEYHDDSAQWGPLVGKWVTLTVDPETMWWQSDPSLPHRPAPSQGTARCRCAVTLVLERDEDVRRHGSPSGPGWLHGHGAPSFIETSEAAVKVG</sequence>